<dbReference type="Proteomes" id="UP001242045">
    <property type="component" value="Unassembled WGS sequence"/>
</dbReference>
<dbReference type="AlphaFoldDB" id="A0AAW8CUI4"/>
<evidence type="ECO:0000313" key="3">
    <source>
        <dbReference type="Proteomes" id="UP001242045"/>
    </source>
</evidence>
<feature type="region of interest" description="Disordered" evidence="1">
    <location>
        <begin position="189"/>
        <end position="218"/>
    </location>
</feature>
<dbReference type="EMBL" id="JAUSRD010000003">
    <property type="protein sequence ID" value="MDP9892592.1"/>
    <property type="molecule type" value="Genomic_DNA"/>
</dbReference>
<name>A0AAW8CUI4_9BURK</name>
<gene>
    <name evidence="2" type="ORF">J2W31_001697</name>
</gene>
<organism evidence="2 3">
    <name type="scientific">Variovorax boronicumulans</name>
    <dbReference type="NCBI Taxonomy" id="436515"/>
    <lineage>
        <taxon>Bacteria</taxon>
        <taxon>Pseudomonadati</taxon>
        <taxon>Pseudomonadota</taxon>
        <taxon>Betaproteobacteria</taxon>
        <taxon>Burkholderiales</taxon>
        <taxon>Comamonadaceae</taxon>
        <taxon>Variovorax</taxon>
    </lineage>
</organism>
<proteinExistence type="predicted"/>
<evidence type="ECO:0000313" key="2">
    <source>
        <dbReference type="EMBL" id="MDP9892592.1"/>
    </source>
</evidence>
<dbReference type="RefSeq" id="WP_307684448.1">
    <property type="nucleotide sequence ID" value="NZ_JAUSRD010000003.1"/>
</dbReference>
<evidence type="ECO:0000256" key="1">
    <source>
        <dbReference type="SAM" id="MobiDB-lite"/>
    </source>
</evidence>
<protein>
    <submittedName>
        <fullName evidence="2">Uncharacterized protein</fullName>
    </submittedName>
</protein>
<comment type="caution">
    <text evidence="2">The sequence shown here is derived from an EMBL/GenBank/DDBJ whole genome shotgun (WGS) entry which is preliminary data.</text>
</comment>
<feature type="compositionally biased region" description="Gly residues" evidence="1">
    <location>
        <begin position="190"/>
        <end position="211"/>
    </location>
</feature>
<accession>A0AAW8CUI4</accession>
<reference evidence="2" key="1">
    <citation type="submission" date="2023-07" db="EMBL/GenBank/DDBJ databases">
        <title>Sorghum-associated microbial communities from plants grown in Nebraska, USA.</title>
        <authorList>
            <person name="Schachtman D."/>
        </authorList>
    </citation>
    <scope>NUCLEOTIDE SEQUENCE</scope>
    <source>
        <strain evidence="2">DS3754</strain>
    </source>
</reference>
<sequence length="218" mass="22727">MSNLMQGQNLQNAYTAQPFSNAQNQAYNNQGNQSAYMRALVPDLLGQIGGQQVGFDRSNQNARPNAFNFAGNSNLQGLLAQMASGANNSSPMQNTPQVQPKQDEGTFMQQNGIVSGMNMTGTSPTGLMGNGGYGTFKYGMPTPQPGSQQYRDMSAYFANGGLDPNNYYGKGADYKDPNADPRAYMWTSGFAGGAPGEGEGPSSGAPGGGNSAGPAGTF</sequence>